<feature type="domain" description="Response regulatory" evidence="5">
    <location>
        <begin position="18"/>
        <end position="134"/>
    </location>
</feature>
<dbReference type="RefSeq" id="WP_151469188.1">
    <property type="nucleotide sequence ID" value="NZ_WBKG01000007.1"/>
</dbReference>
<dbReference type="Pfam" id="PF00196">
    <property type="entry name" value="GerE"/>
    <property type="match status" value="1"/>
</dbReference>
<evidence type="ECO:0000259" key="5">
    <source>
        <dbReference type="PROSITE" id="PS50110"/>
    </source>
</evidence>
<keyword evidence="1 3" id="KW-0597">Phosphoprotein</keyword>
<feature type="domain" description="HTH luxR-type" evidence="4">
    <location>
        <begin position="154"/>
        <end position="219"/>
    </location>
</feature>
<dbReference type="InterPro" id="IPR039420">
    <property type="entry name" value="WalR-like"/>
</dbReference>
<evidence type="ECO:0000313" key="6">
    <source>
        <dbReference type="EMBL" id="KAB1988710.1"/>
    </source>
</evidence>
<dbReference type="PRINTS" id="PR00038">
    <property type="entry name" value="HTHLUXR"/>
</dbReference>
<proteinExistence type="predicted"/>
<accession>A0A7J5DJD3</accession>
<dbReference type="PANTHER" id="PTHR43214">
    <property type="entry name" value="TWO-COMPONENT RESPONSE REGULATOR"/>
    <property type="match status" value="1"/>
</dbReference>
<organism evidence="6 7">
    <name type="scientific">Streptomyces triticiradicis</name>
    <dbReference type="NCBI Taxonomy" id="2651189"/>
    <lineage>
        <taxon>Bacteria</taxon>
        <taxon>Bacillati</taxon>
        <taxon>Actinomycetota</taxon>
        <taxon>Actinomycetes</taxon>
        <taxon>Kitasatosporales</taxon>
        <taxon>Streptomycetaceae</taxon>
        <taxon>Streptomyces</taxon>
    </lineage>
</organism>
<dbReference type="GO" id="GO:0000160">
    <property type="term" value="P:phosphorelay signal transduction system"/>
    <property type="evidence" value="ECO:0007669"/>
    <property type="project" value="InterPro"/>
</dbReference>
<gene>
    <name evidence="6" type="ORF">F8144_11645</name>
</gene>
<dbReference type="PROSITE" id="PS50043">
    <property type="entry name" value="HTH_LUXR_2"/>
    <property type="match status" value="1"/>
</dbReference>
<dbReference type="AlphaFoldDB" id="A0A7J5DJD3"/>
<dbReference type="SUPFAM" id="SSF46894">
    <property type="entry name" value="C-terminal effector domain of the bipartite response regulators"/>
    <property type="match status" value="1"/>
</dbReference>
<sequence>MNEHDEPGAGGEHGGTVRILVADDHTLLREALCDLLCTEPGFQVVAQAGNGEDAVRLAAEHRPDVVLLDIEMPRNDPPMTVRRLLERDPGLRIIVLSMYDGQQLVQELLRLGVSGYLHKSAGRETLVSAVRDGDGGSGRTVTVSVSPASLRAEPATPEGTLSEREVEVLGLVARAMSNRQIAVRLGIAEGTIKRHMRNIFAKLDAVSRIDAVNKAVERRLIPAPGRVPAEPRFGAGSRRGS</sequence>
<evidence type="ECO:0000256" key="2">
    <source>
        <dbReference type="ARBA" id="ARBA00023125"/>
    </source>
</evidence>
<dbReference type="Gene3D" id="3.40.50.2300">
    <property type="match status" value="1"/>
</dbReference>
<name>A0A7J5DJD3_9ACTN</name>
<dbReference type="SMART" id="SM00421">
    <property type="entry name" value="HTH_LUXR"/>
    <property type="match status" value="1"/>
</dbReference>
<dbReference type="Proteomes" id="UP000442990">
    <property type="component" value="Unassembled WGS sequence"/>
</dbReference>
<keyword evidence="7" id="KW-1185">Reference proteome</keyword>
<dbReference type="SUPFAM" id="SSF52172">
    <property type="entry name" value="CheY-like"/>
    <property type="match status" value="1"/>
</dbReference>
<dbReference type="CDD" id="cd06170">
    <property type="entry name" value="LuxR_C_like"/>
    <property type="match status" value="1"/>
</dbReference>
<dbReference type="GO" id="GO:0003677">
    <property type="term" value="F:DNA binding"/>
    <property type="evidence" value="ECO:0007669"/>
    <property type="project" value="UniProtKB-KW"/>
</dbReference>
<protein>
    <submittedName>
        <fullName evidence="6">Response regulator transcription factor</fullName>
    </submittedName>
</protein>
<dbReference type="EMBL" id="WBKG01000007">
    <property type="protein sequence ID" value="KAB1988710.1"/>
    <property type="molecule type" value="Genomic_DNA"/>
</dbReference>
<evidence type="ECO:0000259" key="4">
    <source>
        <dbReference type="PROSITE" id="PS50043"/>
    </source>
</evidence>
<dbReference type="InterPro" id="IPR058245">
    <property type="entry name" value="NreC/VraR/RcsB-like_REC"/>
</dbReference>
<evidence type="ECO:0000313" key="7">
    <source>
        <dbReference type="Proteomes" id="UP000442990"/>
    </source>
</evidence>
<keyword evidence="2" id="KW-0238">DNA-binding</keyword>
<dbReference type="CDD" id="cd17535">
    <property type="entry name" value="REC_NarL-like"/>
    <property type="match status" value="1"/>
</dbReference>
<evidence type="ECO:0000256" key="3">
    <source>
        <dbReference type="PROSITE-ProRule" id="PRU00169"/>
    </source>
</evidence>
<dbReference type="InterPro" id="IPR011006">
    <property type="entry name" value="CheY-like_superfamily"/>
</dbReference>
<comment type="caution">
    <text evidence="6">The sequence shown here is derived from an EMBL/GenBank/DDBJ whole genome shotgun (WGS) entry which is preliminary data.</text>
</comment>
<dbReference type="InterPro" id="IPR016032">
    <property type="entry name" value="Sig_transdc_resp-reg_C-effctor"/>
</dbReference>
<dbReference type="GO" id="GO:0006355">
    <property type="term" value="P:regulation of DNA-templated transcription"/>
    <property type="evidence" value="ECO:0007669"/>
    <property type="project" value="InterPro"/>
</dbReference>
<dbReference type="SMART" id="SM00448">
    <property type="entry name" value="REC"/>
    <property type="match status" value="1"/>
</dbReference>
<evidence type="ECO:0000256" key="1">
    <source>
        <dbReference type="ARBA" id="ARBA00022553"/>
    </source>
</evidence>
<dbReference type="InterPro" id="IPR000792">
    <property type="entry name" value="Tscrpt_reg_LuxR_C"/>
</dbReference>
<reference evidence="6 7" key="1">
    <citation type="submission" date="2019-09" db="EMBL/GenBank/DDBJ databases">
        <title>Isolation and identification of active actinomycetes.</title>
        <authorList>
            <person name="Yu Z."/>
            <person name="Han C."/>
            <person name="Yu B."/>
        </authorList>
    </citation>
    <scope>NUCLEOTIDE SEQUENCE [LARGE SCALE GENOMIC DNA]</scope>
    <source>
        <strain evidence="6 7">NEAU-H2</strain>
    </source>
</reference>
<dbReference type="Pfam" id="PF00072">
    <property type="entry name" value="Response_reg"/>
    <property type="match status" value="1"/>
</dbReference>
<dbReference type="InterPro" id="IPR001789">
    <property type="entry name" value="Sig_transdc_resp-reg_receiver"/>
</dbReference>
<dbReference type="PROSITE" id="PS50110">
    <property type="entry name" value="RESPONSE_REGULATORY"/>
    <property type="match status" value="1"/>
</dbReference>
<feature type="modified residue" description="4-aspartylphosphate" evidence="3">
    <location>
        <position position="69"/>
    </location>
</feature>